<accession>A0A9D2IYN9</accession>
<reference evidence="1" key="1">
    <citation type="journal article" date="2021" name="PeerJ">
        <title>Extensive microbial diversity within the chicken gut microbiome revealed by metagenomics and culture.</title>
        <authorList>
            <person name="Gilroy R."/>
            <person name="Ravi A."/>
            <person name="Getino M."/>
            <person name="Pursley I."/>
            <person name="Horton D.L."/>
            <person name="Alikhan N.F."/>
            <person name="Baker D."/>
            <person name="Gharbi K."/>
            <person name="Hall N."/>
            <person name="Watson M."/>
            <person name="Adriaenssens E.M."/>
            <person name="Foster-Nyarko E."/>
            <person name="Jarju S."/>
            <person name="Secka A."/>
            <person name="Antonio M."/>
            <person name="Oren A."/>
            <person name="Chaudhuri R.R."/>
            <person name="La Ragione R."/>
            <person name="Hildebrand F."/>
            <person name="Pallen M.J."/>
        </authorList>
    </citation>
    <scope>NUCLEOTIDE SEQUENCE</scope>
    <source>
        <strain evidence="1">ChiGjej4B4-18154</strain>
    </source>
</reference>
<sequence length="54" mass="6084">GACWPAIGTIARELRLSRSTVLRALNDLYRAGFLEKQNRHRPNGSLTSNLFTIK</sequence>
<name>A0A9D2IYN9_9FIRM</name>
<dbReference type="SUPFAM" id="SSF46785">
    <property type="entry name" value="Winged helix' DNA-binding domain"/>
    <property type="match status" value="1"/>
</dbReference>
<dbReference type="InterPro" id="IPR036388">
    <property type="entry name" value="WH-like_DNA-bd_sf"/>
</dbReference>
<evidence type="ECO:0000313" key="2">
    <source>
        <dbReference type="Proteomes" id="UP000824035"/>
    </source>
</evidence>
<dbReference type="AlphaFoldDB" id="A0A9D2IYN9"/>
<dbReference type="Gene3D" id="1.10.10.10">
    <property type="entry name" value="Winged helix-like DNA-binding domain superfamily/Winged helix DNA-binding domain"/>
    <property type="match status" value="1"/>
</dbReference>
<gene>
    <name evidence="1" type="ORF">H9813_00835</name>
</gene>
<dbReference type="EMBL" id="DXBV01000012">
    <property type="protein sequence ID" value="HIZ29767.1"/>
    <property type="molecule type" value="Genomic_DNA"/>
</dbReference>
<dbReference type="Proteomes" id="UP000824035">
    <property type="component" value="Unassembled WGS sequence"/>
</dbReference>
<evidence type="ECO:0000313" key="1">
    <source>
        <dbReference type="EMBL" id="HIZ29767.1"/>
    </source>
</evidence>
<feature type="non-terminal residue" evidence="1">
    <location>
        <position position="1"/>
    </location>
</feature>
<proteinExistence type="predicted"/>
<dbReference type="Pfam" id="PF13730">
    <property type="entry name" value="HTH_36"/>
    <property type="match status" value="1"/>
</dbReference>
<comment type="caution">
    <text evidence="1">The sequence shown here is derived from an EMBL/GenBank/DDBJ whole genome shotgun (WGS) entry which is preliminary data.</text>
</comment>
<organism evidence="1 2">
    <name type="scientific">Candidatus Allofournierella merdipullorum</name>
    <dbReference type="NCBI Taxonomy" id="2838595"/>
    <lineage>
        <taxon>Bacteria</taxon>
        <taxon>Bacillati</taxon>
        <taxon>Bacillota</taxon>
        <taxon>Clostridia</taxon>
        <taxon>Eubacteriales</taxon>
        <taxon>Oscillospiraceae</taxon>
        <taxon>Allofournierella</taxon>
    </lineage>
</organism>
<reference evidence="1" key="2">
    <citation type="submission" date="2021-04" db="EMBL/GenBank/DDBJ databases">
        <authorList>
            <person name="Gilroy R."/>
        </authorList>
    </citation>
    <scope>NUCLEOTIDE SEQUENCE</scope>
    <source>
        <strain evidence="1">ChiGjej4B4-18154</strain>
    </source>
</reference>
<protein>
    <submittedName>
        <fullName evidence="1">Helix-turn-helix domain-containing protein</fullName>
    </submittedName>
</protein>
<dbReference type="InterPro" id="IPR036390">
    <property type="entry name" value="WH_DNA-bd_sf"/>
</dbReference>